<evidence type="ECO:0000313" key="1">
    <source>
        <dbReference type="EMBL" id="KAI0305344.1"/>
    </source>
</evidence>
<reference evidence="1" key="1">
    <citation type="journal article" date="2022" name="New Phytol.">
        <title>Evolutionary transition to the ectomycorrhizal habit in the genomes of a hyperdiverse lineage of mushroom-forming fungi.</title>
        <authorList>
            <person name="Looney B."/>
            <person name="Miyauchi S."/>
            <person name="Morin E."/>
            <person name="Drula E."/>
            <person name="Courty P.E."/>
            <person name="Kohler A."/>
            <person name="Kuo A."/>
            <person name="LaButti K."/>
            <person name="Pangilinan J."/>
            <person name="Lipzen A."/>
            <person name="Riley R."/>
            <person name="Andreopoulos W."/>
            <person name="He G."/>
            <person name="Johnson J."/>
            <person name="Nolan M."/>
            <person name="Tritt A."/>
            <person name="Barry K.W."/>
            <person name="Grigoriev I.V."/>
            <person name="Nagy L.G."/>
            <person name="Hibbett D."/>
            <person name="Henrissat B."/>
            <person name="Matheny P.B."/>
            <person name="Labbe J."/>
            <person name="Martin F.M."/>
        </authorList>
    </citation>
    <scope>NUCLEOTIDE SEQUENCE</scope>
    <source>
        <strain evidence="1">BPL690</strain>
    </source>
</reference>
<accession>A0AAD4MA79</accession>
<proteinExistence type="predicted"/>
<gene>
    <name evidence="1" type="ORF">B0F90DRAFT_1666770</name>
</gene>
<dbReference type="NCBIfam" id="TIGR01571">
    <property type="entry name" value="A_thal_Cys_rich"/>
    <property type="match status" value="1"/>
</dbReference>
<dbReference type="AlphaFoldDB" id="A0AAD4MA79"/>
<comment type="caution">
    <text evidence="1">The sequence shown here is derived from an EMBL/GenBank/DDBJ whole genome shotgun (WGS) entry which is preliminary data.</text>
</comment>
<organism evidence="1 2">
    <name type="scientific">Multifurca ochricompacta</name>
    <dbReference type="NCBI Taxonomy" id="376703"/>
    <lineage>
        <taxon>Eukaryota</taxon>
        <taxon>Fungi</taxon>
        <taxon>Dikarya</taxon>
        <taxon>Basidiomycota</taxon>
        <taxon>Agaricomycotina</taxon>
        <taxon>Agaricomycetes</taxon>
        <taxon>Russulales</taxon>
        <taxon>Russulaceae</taxon>
        <taxon>Multifurca</taxon>
    </lineage>
</organism>
<sequence>MSDTDQKLATASMSAGGGNKNTLNREVGVDGKRDWSFGLFDCFSECGLCCWATWCPCVVYGKNKERLRNLQDQGVPLPGGGERHTDDCCVYGALNFPGYGWVLQISTRADIRNRYGIRGDGNGDCFASGCCTPCALTQERREIELEEKSFY</sequence>
<name>A0AAD4MA79_9AGAM</name>
<dbReference type="Proteomes" id="UP001203297">
    <property type="component" value="Unassembled WGS sequence"/>
</dbReference>
<protein>
    <submittedName>
        <fullName evidence="1">PLAC8-domain-containing protein</fullName>
    </submittedName>
</protein>
<evidence type="ECO:0000313" key="2">
    <source>
        <dbReference type="Proteomes" id="UP001203297"/>
    </source>
</evidence>
<dbReference type="PANTHER" id="PTHR15907">
    <property type="entry name" value="DUF614 FAMILY PROTEIN-RELATED"/>
    <property type="match status" value="1"/>
</dbReference>
<keyword evidence="2" id="KW-1185">Reference proteome</keyword>
<dbReference type="InterPro" id="IPR006461">
    <property type="entry name" value="PLAC_motif_containing"/>
</dbReference>
<dbReference type="Pfam" id="PF04749">
    <property type="entry name" value="PLAC8"/>
    <property type="match status" value="1"/>
</dbReference>
<dbReference type="EMBL" id="WTXG01000006">
    <property type="protein sequence ID" value="KAI0305344.1"/>
    <property type="molecule type" value="Genomic_DNA"/>
</dbReference>